<comment type="subcellular location">
    <subcellularLocation>
        <location evidence="1">Membrane</location>
    </subcellularLocation>
</comment>
<feature type="domain" description="Ubiquitin-like" evidence="8">
    <location>
        <begin position="8"/>
        <end position="69"/>
    </location>
</feature>
<evidence type="ECO:0000256" key="7">
    <source>
        <dbReference type="SAM" id="Phobius"/>
    </source>
</evidence>
<evidence type="ECO:0000256" key="2">
    <source>
        <dbReference type="ARBA" id="ARBA00022692"/>
    </source>
</evidence>
<evidence type="ECO:0000256" key="4">
    <source>
        <dbReference type="ARBA" id="ARBA00023136"/>
    </source>
</evidence>
<keyword evidence="4 7" id="KW-0472">Membrane</keyword>
<dbReference type="SUPFAM" id="SSF54236">
    <property type="entry name" value="Ubiquitin-like"/>
    <property type="match status" value="1"/>
</dbReference>
<evidence type="ECO:0000256" key="5">
    <source>
        <dbReference type="ARBA" id="ARBA00023230"/>
    </source>
</evidence>
<evidence type="ECO:0000313" key="10">
    <source>
        <dbReference type="Proteomes" id="UP000663869"/>
    </source>
</evidence>
<dbReference type="PANTHER" id="PTHR12943:SF27">
    <property type="entry name" value="HOMOCYSTEINE-INDUCED ENDOPLASMIC RETICULUM PROTEIN, ISOFORM A"/>
    <property type="match status" value="1"/>
</dbReference>
<evidence type="ECO:0000256" key="3">
    <source>
        <dbReference type="ARBA" id="ARBA00022989"/>
    </source>
</evidence>
<dbReference type="InterPro" id="IPR029071">
    <property type="entry name" value="Ubiquitin-like_domsf"/>
</dbReference>
<comment type="caution">
    <text evidence="9">The sequence shown here is derived from an EMBL/GenBank/DDBJ whole genome shotgun (WGS) entry which is preliminary data.</text>
</comment>
<evidence type="ECO:0000259" key="8">
    <source>
        <dbReference type="PROSITE" id="PS50053"/>
    </source>
</evidence>
<dbReference type="GO" id="GO:0016020">
    <property type="term" value="C:membrane"/>
    <property type="evidence" value="ECO:0007669"/>
    <property type="project" value="UniProtKB-SubCell"/>
</dbReference>
<name>A0A818FIQ8_9BILA</name>
<accession>A0A818FIQ8</accession>
<protein>
    <recommendedName>
        <fullName evidence="8">Ubiquitin-like domain-containing protein</fullName>
    </recommendedName>
</protein>
<keyword evidence="2 7" id="KW-0812">Transmembrane</keyword>
<dbReference type="FunFam" id="3.10.20.90:FF:000046">
    <property type="entry name" value="Homocysteine-responsive endoplasmic reticulum-resident ubiquitin-like domain member 2 protein"/>
    <property type="match status" value="1"/>
</dbReference>
<organism evidence="9 10">
    <name type="scientific">Rotaria socialis</name>
    <dbReference type="NCBI Taxonomy" id="392032"/>
    <lineage>
        <taxon>Eukaryota</taxon>
        <taxon>Metazoa</taxon>
        <taxon>Spiralia</taxon>
        <taxon>Gnathifera</taxon>
        <taxon>Rotifera</taxon>
        <taxon>Eurotatoria</taxon>
        <taxon>Bdelloidea</taxon>
        <taxon>Philodinida</taxon>
        <taxon>Philodinidae</taxon>
        <taxon>Rotaria</taxon>
    </lineage>
</organism>
<sequence>MATTYEILKLVIRTANNNYVDFPTELLSSLTVYDLKKHIELNHPAKPSPEHQRLVYSGKLLADENNLNQIFNKPNSESSAMIHLVLHSDQEEFMPISSQKSTKKSSSVSLHSTVYDQYVNALDQYQQQLQQFIANSNEFLYIPNCETHNYLQYCYTHHQLHQNYLVRQRPVTSHRSNRDNQTATTNVPLTPPPPPPMVNNNNGFNLQYDAFRTLQIVIEIVMLSSIIYYYGTLDNFLLVLFILLLAYLRRRGYFSIQRHQRVPPIIERRINEERQNPEDVQQEQSPSVGSHQAAPVVENRITTSRLLLTAILTFFSSLFPERIQRN</sequence>
<dbReference type="AlphaFoldDB" id="A0A818FIQ8"/>
<evidence type="ECO:0000256" key="1">
    <source>
        <dbReference type="ARBA" id="ARBA00004370"/>
    </source>
</evidence>
<feature type="region of interest" description="Disordered" evidence="6">
    <location>
        <begin position="275"/>
        <end position="294"/>
    </location>
</feature>
<feature type="compositionally biased region" description="Polar residues" evidence="6">
    <location>
        <begin position="172"/>
        <end position="183"/>
    </location>
</feature>
<dbReference type="PROSITE" id="PS50053">
    <property type="entry name" value="UBIQUITIN_2"/>
    <property type="match status" value="1"/>
</dbReference>
<gene>
    <name evidence="9" type="ORF">FME351_LOCUS15213</name>
</gene>
<evidence type="ECO:0000256" key="6">
    <source>
        <dbReference type="SAM" id="MobiDB-lite"/>
    </source>
</evidence>
<keyword evidence="5" id="KW-0834">Unfolded protein response</keyword>
<keyword evidence="3 7" id="KW-1133">Transmembrane helix</keyword>
<feature type="region of interest" description="Disordered" evidence="6">
    <location>
        <begin position="172"/>
        <end position="195"/>
    </location>
</feature>
<dbReference type="Pfam" id="PF00240">
    <property type="entry name" value="ubiquitin"/>
    <property type="match status" value="1"/>
</dbReference>
<dbReference type="Gene3D" id="3.10.20.90">
    <property type="entry name" value="Phosphatidylinositol 3-kinase Catalytic Subunit, Chain A, domain 1"/>
    <property type="match status" value="1"/>
</dbReference>
<feature type="compositionally biased region" description="Polar residues" evidence="6">
    <location>
        <begin position="278"/>
        <end position="290"/>
    </location>
</feature>
<dbReference type="InterPro" id="IPR000626">
    <property type="entry name" value="Ubiquitin-like_dom"/>
</dbReference>
<dbReference type="PANTHER" id="PTHR12943">
    <property type="entry name" value="HOMOCYSTEINE-RESPONSIVE ENDOPLASMIC RETICULUM-RESIDENT UNIQUITIN-LIKE DOMAIN HERPUD PROTEIN FAMILY MEMBER"/>
    <property type="match status" value="1"/>
</dbReference>
<feature type="transmembrane region" description="Helical" evidence="7">
    <location>
        <begin position="227"/>
        <end position="248"/>
    </location>
</feature>
<dbReference type="GO" id="GO:0030968">
    <property type="term" value="P:endoplasmic reticulum unfolded protein response"/>
    <property type="evidence" value="ECO:0007669"/>
    <property type="project" value="TreeGrafter"/>
</dbReference>
<evidence type="ECO:0000313" key="9">
    <source>
        <dbReference type="EMBL" id="CAF3476705.1"/>
    </source>
</evidence>
<dbReference type="Proteomes" id="UP000663869">
    <property type="component" value="Unassembled WGS sequence"/>
</dbReference>
<reference evidence="9" key="1">
    <citation type="submission" date="2021-02" db="EMBL/GenBank/DDBJ databases">
        <authorList>
            <person name="Nowell W R."/>
        </authorList>
    </citation>
    <scope>NUCLEOTIDE SEQUENCE</scope>
</reference>
<proteinExistence type="predicted"/>
<dbReference type="EMBL" id="CAJNYU010001875">
    <property type="protein sequence ID" value="CAF3476705.1"/>
    <property type="molecule type" value="Genomic_DNA"/>
</dbReference>
<dbReference type="InterPro" id="IPR039751">
    <property type="entry name" value="HERPUD1/2"/>
</dbReference>